<keyword evidence="3" id="KW-1185">Reference proteome</keyword>
<reference evidence="2" key="1">
    <citation type="submission" date="2023-03" db="EMBL/GenBank/DDBJ databases">
        <title>Chromosome-scale reference genome and RAD-based genetic map of yellow starthistle (Centaurea solstitialis) reveal putative structural variation and QTLs associated with invader traits.</title>
        <authorList>
            <person name="Reatini B."/>
            <person name="Cang F.A."/>
            <person name="Jiang Q."/>
            <person name="Mckibben M.T.W."/>
            <person name="Barker M.S."/>
            <person name="Rieseberg L.H."/>
            <person name="Dlugosch K.M."/>
        </authorList>
    </citation>
    <scope>NUCLEOTIDE SEQUENCE</scope>
    <source>
        <strain evidence="2">CAN-66</strain>
        <tissue evidence="2">Leaf</tissue>
    </source>
</reference>
<dbReference type="AlphaFoldDB" id="A0AA38TK42"/>
<evidence type="ECO:0000313" key="2">
    <source>
        <dbReference type="EMBL" id="KAJ9558468.1"/>
    </source>
</evidence>
<proteinExistence type="predicted"/>
<evidence type="ECO:0000256" key="1">
    <source>
        <dbReference type="SAM" id="MobiDB-lite"/>
    </source>
</evidence>
<feature type="region of interest" description="Disordered" evidence="1">
    <location>
        <begin position="1"/>
        <end position="191"/>
    </location>
</feature>
<feature type="compositionally biased region" description="Polar residues" evidence="1">
    <location>
        <begin position="144"/>
        <end position="158"/>
    </location>
</feature>
<feature type="compositionally biased region" description="Low complexity" evidence="1">
    <location>
        <begin position="109"/>
        <end position="120"/>
    </location>
</feature>
<sequence>MSVNQSRGDKNEPPQYRKFGRSGGNAPLQRNYSGGKGGGGGGNTTTTAPPSSSSNRSFKKVGNYAQGVQQPRVNNSPNTNSNPDLLNSSTAPGGTTVPNGAHLQPPPRGAAGAPAAVPAATIKPSDVPTQKSTPGLPRAPQGNAAVSGSDATGPSTPTKGPAFPLQFGSISPGLMNGMQIPARTSSAPPNLDEQKQAQVSQDGRQGEAFRVGKLLEVQIPNITPTKTMTHRTGAKWLMVRCGQIIRKGRLDMELLGSSDGIGGGIGFIGHGNRKDKIEVGKD</sequence>
<dbReference type="EMBL" id="JARYMX010000003">
    <property type="protein sequence ID" value="KAJ9558468.1"/>
    <property type="molecule type" value="Genomic_DNA"/>
</dbReference>
<comment type="caution">
    <text evidence="2">The sequence shown here is derived from an EMBL/GenBank/DDBJ whole genome shotgun (WGS) entry which is preliminary data.</text>
</comment>
<feature type="compositionally biased region" description="Polar residues" evidence="1">
    <location>
        <begin position="66"/>
        <end position="98"/>
    </location>
</feature>
<gene>
    <name evidence="2" type="ORF">OSB04_013082</name>
</gene>
<protein>
    <submittedName>
        <fullName evidence="2">Uncharacterized protein</fullName>
    </submittedName>
</protein>
<dbReference type="Proteomes" id="UP001172457">
    <property type="component" value="Chromosome 3"/>
</dbReference>
<accession>A0AA38TK42</accession>
<feature type="compositionally biased region" description="Gly residues" evidence="1">
    <location>
        <begin position="34"/>
        <end position="43"/>
    </location>
</feature>
<organism evidence="2 3">
    <name type="scientific">Centaurea solstitialis</name>
    <name type="common">yellow star-thistle</name>
    <dbReference type="NCBI Taxonomy" id="347529"/>
    <lineage>
        <taxon>Eukaryota</taxon>
        <taxon>Viridiplantae</taxon>
        <taxon>Streptophyta</taxon>
        <taxon>Embryophyta</taxon>
        <taxon>Tracheophyta</taxon>
        <taxon>Spermatophyta</taxon>
        <taxon>Magnoliopsida</taxon>
        <taxon>eudicotyledons</taxon>
        <taxon>Gunneridae</taxon>
        <taxon>Pentapetalae</taxon>
        <taxon>asterids</taxon>
        <taxon>campanulids</taxon>
        <taxon>Asterales</taxon>
        <taxon>Asteraceae</taxon>
        <taxon>Carduoideae</taxon>
        <taxon>Cardueae</taxon>
        <taxon>Centaureinae</taxon>
        <taxon>Centaurea</taxon>
    </lineage>
</organism>
<name>A0AA38TK42_9ASTR</name>
<evidence type="ECO:0000313" key="3">
    <source>
        <dbReference type="Proteomes" id="UP001172457"/>
    </source>
</evidence>